<dbReference type="SUPFAM" id="SSF52309">
    <property type="entry name" value="N-(deoxy)ribosyltransferase-like"/>
    <property type="match status" value="1"/>
</dbReference>
<accession>A0A250DUG0</accession>
<proteinExistence type="predicted"/>
<gene>
    <name evidence="1" type="ORF">CKY39_31400</name>
</gene>
<organism evidence="1 2">
    <name type="scientific">Variovorax boronicumulans</name>
    <dbReference type="NCBI Taxonomy" id="436515"/>
    <lineage>
        <taxon>Bacteria</taxon>
        <taxon>Pseudomonadati</taxon>
        <taxon>Pseudomonadota</taxon>
        <taxon>Betaproteobacteria</taxon>
        <taxon>Burkholderiales</taxon>
        <taxon>Comamonadaceae</taxon>
        <taxon>Variovorax</taxon>
    </lineage>
</organism>
<dbReference type="Proteomes" id="UP000217154">
    <property type="component" value="Chromosome"/>
</dbReference>
<dbReference type="EMBL" id="CP023284">
    <property type="protein sequence ID" value="ATA57996.1"/>
    <property type="molecule type" value="Genomic_DNA"/>
</dbReference>
<dbReference type="Pfam" id="PF14359">
    <property type="entry name" value="DUF4406"/>
    <property type="match status" value="1"/>
</dbReference>
<sequence length="207" mass="22166">MFDQPPPTVQRVYIAGPMTGYVELNFAAFRAEAIALRAAGLDVVNPAEINVDPSTGWAACMRADITQLVTCDRIHLLPGWSRSKGASLEHHIARALGLLVTLAEGAEAKPEHFQFEVSVDDFVSQFLNQAVQAEDEGGAQASAAVTKVSHEAALAICEKVAGYHQAQLKSDLAAHGYHTAVTQAHGYQYLGARRCIEAIRAAARSEG</sequence>
<reference evidence="1 2" key="1">
    <citation type="submission" date="2017-09" db="EMBL/GenBank/DDBJ databases">
        <title>The diverse metabolic capabilities of V. boronicumulans make it an excellent choice for continued studies on novel biodegradation.</title>
        <authorList>
            <person name="Sun S."/>
        </authorList>
    </citation>
    <scope>NUCLEOTIDE SEQUENCE [LARGE SCALE GENOMIC DNA]</scope>
    <source>
        <strain evidence="1 2">J1</strain>
    </source>
</reference>
<dbReference type="KEGG" id="vbo:CKY39_31400"/>
<dbReference type="AlphaFoldDB" id="A0A250DUG0"/>
<evidence type="ECO:0008006" key="3">
    <source>
        <dbReference type="Google" id="ProtNLM"/>
    </source>
</evidence>
<evidence type="ECO:0000313" key="2">
    <source>
        <dbReference type="Proteomes" id="UP000217154"/>
    </source>
</evidence>
<dbReference type="Gene3D" id="3.40.50.10400">
    <property type="entry name" value="Hypothetical protein PA1492"/>
    <property type="match status" value="1"/>
</dbReference>
<name>A0A250DUG0_9BURK</name>
<evidence type="ECO:0000313" key="1">
    <source>
        <dbReference type="EMBL" id="ATA57996.1"/>
    </source>
</evidence>
<protein>
    <recommendedName>
        <fullName evidence="3">DUF4406 domain-containing protein</fullName>
    </recommendedName>
</protein>
<dbReference type="InterPro" id="IPR025518">
    <property type="entry name" value="DUF4406"/>
</dbReference>